<dbReference type="InterPro" id="IPR029045">
    <property type="entry name" value="ClpP/crotonase-like_dom_sf"/>
</dbReference>
<keyword evidence="4" id="KW-0443">Lipid metabolism</keyword>
<feature type="region of interest" description="Disordered" evidence="5">
    <location>
        <begin position="1"/>
        <end position="23"/>
    </location>
</feature>
<dbReference type="GO" id="GO:0003989">
    <property type="term" value="F:acetyl-CoA carboxylase activity"/>
    <property type="evidence" value="ECO:0007669"/>
    <property type="project" value="InterPro"/>
</dbReference>
<accession>A0A1M5GKW4</accession>
<dbReference type="SUPFAM" id="SSF52096">
    <property type="entry name" value="ClpP/crotonase"/>
    <property type="match status" value="1"/>
</dbReference>
<evidence type="ECO:0000259" key="6">
    <source>
        <dbReference type="PROSITE" id="PS50980"/>
    </source>
</evidence>
<dbReference type="OrthoDB" id="9772975at2"/>
<reference evidence="8" key="1">
    <citation type="submission" date="2016-11" db="EMBL/GenBank/DDBJ databases">
        <authorList>
            <person name="Varghese N."/>
            <person name="Submissions S."/>
        </authorList>
    </citation>
    <scope>NUCLEOTIDE SEQUENCE [LARGE SCALE GENOMIC DNA]</scope>
    <source>
        <strain evidence="8">DSM 17539</strain>
    </source>
</reference>
<keyword evidence="8" id="KW-1185">Reference proteome</keyword>
<dbReference type="GO" id="GO:0009317">
    <property type="term" value="C:acetyl-CoA carboxylase complex"/>
    <property type="evidence" value="ECO:0007669"/>
    <property type="project" value="InterPro"/>
</dbReference>
<dbReference type="PRINTS" id="PR01070">
    <property type="entry name" value="ACCCTRFRASEB"/>
</dbReference>
<dbReference type="UniPathway" id="UPA00655">
    <property type="reaction ID" value="UER00711"/>
</dbReference>
<comment type="function">
    <text evidence="4">Component of the acetyl coenzyme A carboxylase (ACC) complex. Biotin carboxylase (BC) catalyzes the carboxylation of biotin on its carrier protein (BCCP) and then the CO(2) group is transferred by the transcarboxylase to acetyl-CoA to form malonyl-CoA.</text>
</comment>
<comment type="subcellular location">
    <subcellularLocation>
        <location evidence="4">Cytoplasm</location>
    </subcellularLocation>
</comment>
<evidence type="ECO:0000256" key="5">
    <source>
        <dbReference type="SAM" id="MobiDB-lite"/>
    </source>
</evidence>
<comment type="pathway">
    <text evidence="4">Lipid metabolism; malonyl-CoA biosynthesis; malonyl-CoA from acetyl-CoA: step 1/1.</text>
</comment>
<feature type="domain" description="CoA carboxyltransferase N-terminal" evidence="6">
    <location>
        <begin position="25"/>
        <end position="288"/>
    </location>
</feature>
<keyword evidence="4" id="KW-0547">Nucleotide-binding</keyword>
<evidence type="ECO:0000256" key="1">
    <source>
        <dbReference type="ARBA" id="ARBA00022679"/>
    </source>
</evidence>
<dbReference type="PANTHER" id="PTHR42995:SF5">
    <property type="entry name" value="ACETYL-COENZYME A CARBOXYLASE CARBOXYL TRANSFERASE SUBUNIT BETA, CHLOROPLASTIC"/>
    <property type="match status" value="1"/>
</dbReference>
<gene>
    <name evidence="4" type="primary">accD</name>
    <name evidence="7" type="ORF">SAMN03080594_111106</name>
</gene>
<keyword evidence="3 4" id="KW-0275">Fatty acid biosynthesis</keyword>
<dbReference type="GO" id="GO:0016743">
    <property type="term" value="F:carboxyl- or carbamoyltransferase activity"/>
    <property type="evidence" value="ECO:0007669"/>
    <property type="project" value="UniProtKB-UniRule"/>
</dbReference>
<dbReference type="HAMAP" id="MF_01395">
    <property type="entry name" value="AcetylCoA_CT_beta"/>
    <property type="match status" value="1"/>
</dbReference>
<comment type="catalytic activity">
    <reaction evidence="4">
        <text>N(6)-carboxybiotinyl-L-lysyl-[protein] + acetyl-CoA = N(6)-biotinyl-L-lysyl-[protein] + malonyl-CoA</text>
        <dbReference type="Rhea" id="RHEA:54728"/>
        <dbReference type="Rhea" id="RHEA-COMP:10505"/>
        <dbReference type="Rhea" id="RHEA-COMP:10506"/>
        <dbReference type="ChEBI" id="CHEBI:57288"/>
        <dbReference type="ChEBI" id="CHEBI:57384"/>
        <dbReference type="ChEBI" id="CHEBI:83144"/>
        <dbReference type="ChEBI" id="CHEBI:83145"/>
        <dbReference type="EC" id="2.1.3.15"/>
    </reaction>
</comment>
<evidence type="ECO:0000313" key="7">
    <source>
        <dbReference type="EMBL" id="SHG04347.1"/>
    </source>
</evidence>
<dbReference type="EMBL" id="FQUX01000011">
    <property type="protein sequence ID" value="SHG04347.1"/>
    <property type="molecule type" value="Genomic_DNA"/>
</dbReference>
<dbReference type="Pfam" id="PF01039">
    <property type="entry name" value="Carboxyl_trans"/>
    <property type="match status" value="1"/>
</dbReference>
<keyword evidence="4" id="KW-0963">Cytoplasm</keyword>
<evidence type="ECO:0000256" key="2">
    <source>
        <dbReference type="ARBA" id="ARBA00022832"/>
    </source>
</evidence>
<dbReference type="InterPro" id="IPR000438">
    <property type="entry name" value="Acetyl_CoA_COase_Trfase_b_su"/>
</dbReference>
<dbReference type="AlphaFoldDB" id="A0A1M5GKW4"/>
<dbReference type="InterPro" id="IPR011762">
    <property type="entry name" value="COA_CT_N"/>
</dbReference>
<dbReference type="GO" id="GO:0006633">
    <property type="term" value="P:fatty acid biosynthetic process"/>
    <property type="evidence" value="ECO:0007669"/>
    <property type="project" value="UniProtKB-KW"/>
</dbReference>
<dbReference type="PROSITE" id="PS50980">
    <property type="entry name" value="COA_CT_NTER"/>
    <property type="match status" value="1"/>
</dbReference>
<proteinExistence type="inferred from homology"/>
<dbReference type="RefSeq" id="WP_072865253.1">
    <property type="nucleotide sequence ID" value="NZ_FQUX01000011.1"/>
</dbReference>
<comment type="similarity">
    <text evidence="4">Belongs to the AccD/PCCB family.</text>
</comment>
<dbReference type="GO" id="GO:0005524">
    <property type="term" value="F:ATP binding"/>
    <property type="evidence" value="ECO:0007669"/>
    <property type="project" value="UniProtKB-KW"/>
</dbReference>
<evidence type="ECO:0000313" key="8">
    <source>
        <dbReference type="Proteomes" id="UP000184406"/>
    </source>
</evidence>
<comment type="subunit">
    <text evidence="4">Acetyl-CoA carboxylase is a heterohexamer composed of biotin carboxyl carrier protein (AccB), biotin carboxylase (AccC) and two subunits each of ACCase subunit alpha (AccA) and ACCase subunit beta (AccD).</text>
</comment>
<keyword evidence="4" id="KW-0444">Lipid biosynthesis</keyword>
<dbReference type="PANTHER" id="PTHR42995">
    <property type="entry name" value="ACETYL-COENZYME A CARBOXYLASE CARBOXYL TRANSFERASE SUBUNIT BETA, CHLOROPLASTIC"/>
    <property type="match status" value="1"/>
</dbReference>
<keyword evidence="4" id="KW-0067">ATP-binding</keyword>
<dbReference type="NCBIfam" id="TIGR00515">
    <property type="entry name" value="accD"/>
    <property type="match status" value="1"/>
</dbReference>
<keyword evidence="1 4" id="KW-0808">Transferase</keyword>
<protein>
    <recommendedName>
        <fullName evidence="4">Acetyl-coenzyme A carboxylase carboxyl transferase subunit beta</fullName>
        <shortName evidence="4">ACCase subunit beta</shortName>
        <shortName evidence="4">Acetyl-CoA carboxylase carboxyltransferase subunit beta</shortName>
        <ecNumber evidence="4">2.1.3.15</ecNumber>
    </recommendedName>
</protein>
<name>A0A1M5GKW4_9FLAO</name>
<dbReference type="InterPro" id="IPR034733">
    <property type="entry name" value="AcCoA_carboxyl_beta"/>
</dbReference>
<keyword evidence="2 4" id="KW-0276">Fatty acid metabolism</keyword>
<organism evidence="7 8">
    <name type="scientific">Arenibacter palladensis</name>
    <dbReference type="NCBI Taxonomy" id="237373"/>
    <lineage>
        <taxon>Bacteria</taxon>
        <taxon>Pseudomonadati</taxon>
        <taxon>Bacteroidota</taxon>
        <taxon>Flavobacteriia</taxon>
        <taxon>Flavobacteriales</taxon>
        <taxon>Flavobacteriaceae</taxon>
        <taxon>Arenibacter</taxon>
    </lineage>
</organism>
<evidence type="ECO:0000256" key="3">
    <source>
        <dbReference type="ARBA" id="ARBA00023160"/>
    </source>
</evidence>
<dbReference type="Proteomes" id="UP000184406">
    <property type="component" value="Unassembled WGS sequence"/>
</dbReference>
<comment type="caution">
    <text evidence="4">Lacks conserved residue(s) required for the propagation of feature annotation.</text>
</comment>
<evidence type="ECO:0000256" key="4">
    <source>
        <dbReference type="HAMAP-Rule" id="MF_01395"/>
    </source>
</evidence>
<dbReference type="Gene3D" id="3.90.226.10">
    <property type="entry name" value="2-enoyl-CoA Hydratase, Chain A, domain 1"/>
    <property type="match status" value="1"/>
</dbReference>
<sequence length="288" mass="31778">MSSWFKRKEKGIQTATDQKKDTPRGLWYKSPTGKIVESDELAKNFYVSPEDDYHVRIGSKEYFEILFDNNKFTELDAKLTSKDPLKFEDTKKYADRLKAAEAKTGLKDAVRTGVGKSMGKDVVICCMDFSFIGGSMGSVVGEKIARGIDYSIKKKIPFVMISKSGGARMMEAALSLMQLAKTAAKLAQLADAGIPYISLCTDPTTGGTTASYAMLGDINISEPGALIGFAGPRVVKEATGKELPEGFQTAEFLQEHGFLDFIVHRRDLKKKINLYIDLIENNPVRTTN</sequence>
<dbReference type="GO" id="GO:2001295">
    <property type="term" value="P:malonyl-CoA biosynthetic process"/>
    <property type="evidence" value="ECO:0007669"/>
    <property type="project" value="UniProtKB-UniRule"/>
</dbReference>
<dbReference type="EC" id="2.1.3.15" evidence="4"/>